<protein>
    <recommendedName>
        <fullName evidence="5">Transmembrane protein</fullName>
    </recommendedName>
</protein>
<evidence type="ECO:0000313" key="3">
    <source>
        <dbReference type="EMBL" id="KZT55156.1"/>
    </source>
</evidence>
<name>A0A165EMG7_9BASI</name>
<keyword evidence="2" id="KW-0472">Membrane</keyword>
<proteinExistence type="predicted"/>
<feature type="transmembrane region" description="Helical" evidence="2">
    <location>
        <begin position="36"/>
        <end position="52"/>
    </location>
</feature>
<organism evidence="3 4">
    <name type="scientific">Calocera cornea HHB12733</name>
    <dbReference type="NCBI Taxonomy" id="1353952"/>
    <lineage>
        <taxon>Eukaryota</taxon>
        <taxon>Fungi</taxon>
        <taxon>Dikarya</taxon>
        <taxon>Basidiomycota</taxon>
        <taxon>Agaricomycotina</taxon>
        <taxon>Dacrymycetes</taxon>
        <taxon>Dacrymycetales</taxon>
        <taxon>Dacrymycetaceae</taxon>
        <taxon>Calocera</taxon>
    </lineage>
</organism>
<keyword evidence="4" id="KW-1185">Reference proteome</keyword>
<reference evidence="3 4" key="1">
    <citation type="journal article" date="2016" name="Mol. Biol. Evol.">
        <title>Comparative Genomics of Early-Diverging Mushroom-Forming Fungi Provides Insights into the Origins of Lignocellulose Decay Capabilities.</title>
        <authorList>
            <person name="Nagy L.G."/>
            <person name="Riley R."/>
            <person name="Tritt A."/>
            <person name="Adam C."/>
            <person name="Daum C."/>
            <person name="Floudas D."/>
            <person name="Sun H."/>
            <person name="Yadav J.S."/>
            <person name="Pangilinan J."/>
            <person name="Larsson K.H."/>
            <person name="Matsuura K."/>
            <person name="Barry K."/>
            <person name="Labutti K."/>
            <person name="Kuo R."/>
            <person name="Ohm R.A."/>
            <person name="Bhattacharya S.S."/>
            <person name="Shirouzu T."/>
            <person name="Yoshinaga Y."/>
            <person name="Martin F.M."/>
            <person name="Grigoriev I.V."/>
            <person name="Hibbett D.S."/>
        </authorList>
    </citation>
    <scope>NUCLEOTIDE SEQUENCE [LARGE SCALE GENOMIC DNA]</scope>
    <source>
        <strain evidence="3 4">HHB12733</strain>
    </source>
</reference>
<dbReference type="InParanoid" id="A0A165EMG7"/>
<evidence type="ECO:0008006" key="5">
    <source>
        <dbReference type="Google" id="ProtNLM"/>
    </source>
</evidence>
<dbReference type="EMBL" id="KV424000">
    <property type="protein sequence ID" value="KZT55156.1"/>
    <property type="molecule type" value="Genomic_DNA"/>
</dbReference>
<sequence length="183" mass="19166">MLGPIAHSQSIAIAVLLRPSLLLCPSRTGANNRPCALTVAGAGLLLTLLVYLKRHRDRGLQRELAADRAHQQEQNYFGPSTAEAGRLPLTHMGMPVTGTGPGSRTGRSLAPVNRLPQQAEEGAEELPTYGVALAAKAVEVEGVAYPPAAYAPRGNGSAEPPPYAVQAQARQGEPSHPRRASGA</sequence>
<keyword evidence="2" id="KW-1133">Transmembrane helix</keyword>
<evidence type="ECO:0000256" key="1">
    <source>
        <dbReference type="SAM" id="MobiDB-lite"/>
    </source>
</evidence>
<gene>
    <name evidence="3" type="ORF">CALCODRAFT_498976</name>
</gene>
<feature type="region of interest" description="Disordered" evidence="1">
    <location>
        <begin position="147"/>
        <end position="183"/>
    </location>
</feature>
<dbReference type="AlphaFoldDB" id="A0A165EMG7"/>
<evidence type="ECO:0000313" key="4">
    <source>
        <dbReference type="Proteomes" id="UP000076842"/>
    </source>
</evidence>
<evidence type="ECO:0000256" key="2">
    <source>
        <dbReference type="SAM" id="Phobius"/>
    </source>
</evidence>
<keyword evidence="2" id="KW-0812">Transmembrane</keyword>
<dbReference type="Proteomes" id="UP000076842">
    <property type="component" value="Unassembled WGS sequence"/>
</dbReference>
<accession>A0A165EMG7</accession>